<dbReference type="Pfam" id="PF03948">
    <property type="entry name" value="Ribosomal_L9_C"/>
    <property type="match status" value="1"/>
</dbReference>
<dbReference type="OrthoDB" id="9788336at2"/>
<dbReference type="InterPro" id="IPR036935">
    <property type="entry name" value="Ribosomal_bL9_N_sf"/>
</dbReference>
<sequence>MEVILKKDIPNLGYATDIIKVRDGYARNYLIPQGFAIMASEANKKMNAETLKQKAFKEDKIRNEAEAMVKLLENVKVKIGAKVASTGKIFGSVNALQIAEALKEQFNYDIDRKKIHLDGDSVKEVGEYKAKVMLHKGVSVMVNFEVFAE</sequence>
<dbReference type="HAMAP" id="MF_00503">
    <property type="entry name" value="Ribosomal_bL9"/>
    <property type="match status" value="1"/>
</dbReference>
<dbReference type="GO" id="GO:0006412">
    <property type="term" value="P:translation"/>
    <property type="evidence" value="ECO:0007669"/>
    <property type="project" value="UniProtKB-UniRule"/>
</dbReference>
<evidence type="ECO:0000256" key="2">
    <source>
        <dbReference type="ARBA" id="ARBA00022730"/>
    </source>
</evidence>
<gene>
    <name evidence="7" type="primary">rplI</name>
    <name evidence="10" type="ORF">TBC1_12763</name>
</gene>
<feature type="domain" description="Ribosomal protein L9" evidence="8">
    <location>
        <begin position="1"/>
        <end position="45"/>
    </location>
</feature>
<keyword evidence="4 7" id="KW-0689">Ribosomal protein</keyword>
<comment type="function">
    <text evidence="7">Binds to the 23S rRNA.</text>
</comment>
<keyword evidence="2 7" id="KW-0699">rRNA-binding</keyword>
<dbReference type="InterPro" id="IPR020594">
    <property type="entry name" value="Ribosomal_bL9_bac/chp"/>
</dbReference>
<dbReference type="GO" id="GO:0005840">
    <property type="term" value="C:ribosome"/>
    <property type="evidence" value="ECO:0007669"/>
    <property type="project" value="UniProtKB-KW"/>
</dbReference>
<dbReference type="SUPFAM" id="SSF55658">
    <property type="entry name" value="L9 N-domain-like"/>
    <property type="match status" value="1"/>
</dbReference>
<dbReference type="Gene3D" id="3.10.430.100">
    <property type="entry name" value="Ribosomal protein L9, C-terminal domain"/>
    <property type="match status" value="1"/>
</dbReference>
<dbReference type="InterPro" id="IPR036791">
    <property type="entry name" value="Ribosomal_bL9_C_sf"/>
</dbReference>
<name>A0A0S7BVH8_9BACT</name>
<dbReference type="InterPro" id="IPR000244">
    <property type="entry name" value="Ribosomal_bL9"/>
</dbReference>
<organism evidence="10">
    <name type="scientific">Lentimicrobium saccharophilum</name>
    <dbReference type="NCBI Taxonomy" id="1678841"/>
    <lineage>
        <taxon>Bacteria</taxon>
        <taxon>Pseudomonadati</taxon>
        <taxon>Bacteroidota</taxon>
        <taxon>Bacteroidia</taxon>
        <taxon>Bacteroidales</taxon>
        <taxon>Lentimicrobiaceae</taxon>
        <taxon>Lentimicrobium</taxon>
    </lineage>
</organism>
<dbReference type="InterPro" id="IPR020069">
    <property type="entry name" value="Ribosomal_bL9_C"/>
</dbReference>
<dbReference type="Proteomes" id="UP000053091">
    <property type="component" value="Unassembled WGS sequence"/>
</dbReference>
<evidence type="ECO:0000256" key="6">
    <source>
        <dbReference type="ARBA" id="ARBA00035292"/>
    </source>
</evidence>
<keyword evidence="3 7" id="KW-0694">RNA-binding</keyword>
<reference evidence="10" key="1">
    <citation type="journal article" date="2015" name="Genome Announc.">
        <title>Draft Genome Sequence of Bacteroidales Strain TBC1, a Novel Isolate from a Methanogenic Wastewater Treatment System.</title>
        <authorList>
            <person name="Tourlousse D.M."/>
            <person name="Matsuura N."/>
            <person name="Sun L."/>
            <person name="Toyonaga M."/>
            <person name="Kuroda K."/>
            <person name="Ohashi A."/>
            <person name="Cruz R."/>
            <person name="Yamaguchi T."/>
            <person name="Sekiguchi Y."/>
        </authorList>
    </citation>
    <scope>NUCLEOTIDE SEQUENCE [LARGE SCALE GENOMIC DNA]</scope>
    <source>
        <strain evidence="10">TBC1</strain>
    </source>
</reference>
<keyword evidence="11" id="KW-1185">Reference proteome</keyword>
<dbReference type="InterPro" id="IPR009027">
    <property type="entry name" value="Ribosomal_bL9/RNase_H1_N"/>
</dbReference>
<dbReference type="PANTHER" id="PTHR21368">
    <property type="entry name" value="50S RIBOSOMAL PROTEIN L9"/>
    <property type="match status" value="1"/>
</dbReference>
<dbReference type="Pfam" id="PF01281">
    <property type="entry name" value="Ribosomal_L9_N"/>
    <property type="match status" value="1"/>
</dbReference>
<proteinExistence type="inferred from homology"/>
<dbReference type="STRING" id="1678841.TBC1_12763"/>
<accession>A0A0S7BVH8</accession>
<evidence type="ECO:0000256" key="4">
    <source>
        <dbReference type="ARBA" id="ARBA00022980"/>
    </source>
</evidence>
<protein>
    <recommendedName>
        <fullName evidence="6 7">Large ribosomal subunit protein bL9</fullName>
    </recommendedName>
</protein>
<dbReference type="EMBL" id="DF968183">
    <property type="protein sequence ID" value="GAP44949.1"/>
    <property type="molecule type" value="Genomic_DNA"/>
</dbReference>
<evidence type="ECO:0000259" key="8">
    <source>
        <dbReference type="Pfam" id="PF01281"/>
    </source>
</evidence>
<evidence type="ECO:0000259" key="9">
    <source>
        <dbReference type="Pfam" id="PF03948"/>
    </source>
</evidence>
<evidence type="ECO:0000313" key="10">
    <source>
        <dbReference type="EMBL" id="GAP44949.1"/>
    </source>
</evidence>
<dbReference type="SUPFAM" id="SSF55653">
    <property type="entry name" value="Ribosomal protein L9 C-domain"/>
    <property type="match status" value="1"/>
</dbReference>
<dbReference type="GO" id="GO:1990904">
    <property type="term" value="C:ribonucleoprotein complex"/>
    <property type="evidence" value="ECO:0007669"/>
    <property type="project" value="UniProtKB-KW"/>
</dbReference>
<evidence type="ECO:0000256" key="1">
    <source>
        <dbReference type="ARBA" id="ARBA00010605"/>
    </source>
</evidence>
<dbReference type="NCBIfam" id="TIGR00158">
    <property type="entry name" value="L9"/>
    <property type="match status" value="1"/>
</dbReference>
<evidence type="ECO:0000256" key="5">
    <source>
        <dbReference type="ARBA" id="ARBA00023274"/>
    </source>
</evidence>
<evidence type="ECO:0000313" key="11">
    <source>
        <dbReference type="Proteomes" id="UP000053091"/>
    </source>
</evidence>
<dbReference type="RefSeq" id="WP_062044922.1">
    <property type="nucleotide sequence ID" value="NZ_DF968183.1"/>
</dbReference>
<dbReference type="PATRIC" id="fig|1678841.3.peg.3516"/>
<evidence type="ECO:0000256" key="7">
    <source>
        <dbReference type="HAMAP-Rule" id="MF_00503"/>
    </source>
</evidence>
<feature type="domain" description="Large ribosomal subunit protein bL9 C-terminal" evidence="9">
    <location>
        <begin position="64"/>
        <end position="146"/>
    </location>
</feature>
<dbReference type="GO" id="GO:0019843">
    <property type="term" value="F:rRNA binding"/>
    <property type="evidence" value="ECO:0007669"/>
    <property type="project" value="UniProtKB-UniRule"/>
</dbReference>
<evidence type="ECO:0000256" key="3">
    <source>
        <dbReference type="ARBA" id="ARBA00022884"/>
    </source>
</evidence>
<dbReference type="GO" id="GO:0003735">
    <property type="term" value="F:structural constituent of ribosome"/>
    <property type="evidence" value="ECO:0007669"/>
    <property type="project" value="InterPro"/>
</dbReference>
<dbReference type="InterPro" id="IPR020070">
    <property type="entry name" value="Ribosomal_bL9_N"/>
</dbReference>
<dbReference type="AlphaFoldDB" id="A0A0S7BVH8"/>
<keyword evidence="5 7" id="KW-0687">Ribonucleoprotein</keyword>
<dbReference type="Gene3D" id="3.40.5.10">
    <property type="entry name" value="Ribosomal protein L9, N-terminal domain"/>
    <property type="match status" value="1"/>
</dbReference>
<comment type="similarity">
    <text evidence="1 7">Belongs to the bacterial ribosomal protein bL9 family.</text>
</comment>